<feature type="compositionally biased region" description="Acidic residues" evidence="2">
    <location>
        <begin position="30"/>
        <end position="42"/>
    </location>
</feature>
<dbReference type="GeneTree" id="ENSGT00390000003298"/>
<sequence>MCSMPTGTKEPVKFPHIPQCSQQPPPPSGLEEEEEEEEEEESCSSSEGENEALCSFRRAGQEQHGGKPHNLRVLQIISLKKVLDRCEADSAQVKWSSQKEEPCKKTKHHRGAEEDRDSGAPLTDRKSKDAHVLKSLRSKPTAGASEGPAVFSRPACCTTPPPGFGLAPVAKRTTAPPVFPTSREALIKELQLVKEERKQLEWTRQQLLRKGKDSLAQNRHRRNQARDSWKKKYFETKKATAPLEDKLRHLKQELEIFYNKVLHQLHARENRGKLRKASEKNELIIQIMKANCEIDNLKRKVEDAKMKLITEIKLRSQAATELRALRAELAQKKSQSSRPGLTGNTARDKLKASSTM</sequence>
<evidence type="ECO:0000256" key="2">
    <source>
        <dbReference type="SAM" id="MobiDB-lite"/>
    </source>
</evidence>
<evidence type="ECO:0000313" key="4">
    <source>
        <dbReference type="Ensembl" id="ENSKMAP00000014438.1"/>
    </source>
</evidence>
<dbReference type="Proteomes" id="UP000264800">
    <property type="component" value="Unplaced"/>
</dbReference>
<keyword evidence="5" id="KW-1185">Reference proteome</keyword>
<dbReference type="PANTHER" id="PTHR14421:SF3">
    <property type="entry name" value="SPERMATOGENESIS-ASSOCIATED PROTEIN 1"/>
    <property type="match status" value="1"/>
</dbReference>
<evidence type="ECO:0000313" key="5">
    <source>
        <dbReference type="Proteomes" id="UP000264800"/>
    </source>
</evidence>
<dbReference type="AlphaFoldDB" id="A0A3Q3ACY6"/>
<dbReference type="InterPro" id="IPR039062">
    <property type="entry name" value="SPAT1"/>
</dbReference>
<organism evidence="4 5">
    <name type="scientific">Kryptolebias marmoratus</name>
    <name type="common">Mangrove killifish</name>
    <name type="synonym">Rivulus marmoratus</name>
    <dbReference type="NCBI Taxonomy" id="37003"/>
    <lineage>
        <taxon>Eukaryota</taxon>
        <taxon>Metazoa</taxon>
        <taxon>Chordata</taxon>
        <taxon>Craniata</taxon>
        <taxon>Vertebrata</taxon>
        <taxon>Euteleostomi</taxon>
        <taxon>Actinopterygii</taxon>
        <taxon>Neopterygii</taxon>
        <taxon>Teleostei</taxon>
        <taxon>Neoteleostei</taxon>
        <taxon>Acanthomorphata</taxon>
        <taxon>Ovalentaria</taxon>
        <taxon>Atherinomorphae</taxon>
        <taxon>Cyprinodontiformes</taxon>
        <taxon>Rivulidae</taxon>
        <taxon>Kryptolebias</taxon>
    </lineage>
</organism>
<feature type="region of interest" description="Disordered" evidence="2">
    <location>
        <begin position="330"/>
        <end position="356"/>
    </location>
</feature>
<reference evidence="4" key="2">
    <citation type="submission" date="2025-09" db="UniProtKB">
        <authorList>
            <consortium name="Ensembl"/>
        </authorList>
    </citation>
    <scope>IDENTIFICATION</scope>
</reference>
<proteinExistence type="predicted"/>
<name>A0A3Q3ACY6_KRYMA</name>
<protein>
    <submittedName>
        <fullName evidence="4">Spermatogenesis associated 1</fullName>
    </submittedName>
</protein>
<dbReference type="OMA" id="QLHAREN"/>
<dbReference type="Pfam" id="PF15743">
    <property type="entry name" value="SPATA1_C"/>
    <property type="match status" value="1"/>
</dbReference>
<feature type="region of interest" description="Disordered" evidence="2">
    <location>
        <begin position="1"/>
        <end position="72"/>
    </location>
</feature>
<dbReference type="PANTHER" id="PTHR14421">
    <property type="entry name" value="SPERMATOGENESIS-ASSOCIATED PROTEIN 1"/>
    <property type="match status" value="1"/>
</dbReference>
<dbReference type="Ensembl" id="ENSKMAT00000014651.1">
    <property type="protein sequence ID" value="ENSKMAP00000014438.1"/>
    <property type="gene ID" value="ENSKMAG00000010847.1"/>
</dbReference>
<feature type="compositionally biased region" description="Basic and acidic residues" evidence="2">
    <location>
        <begin position="123"/>
        <end position="132"/>
    </location>
</feature>
<evidence type="ECO:0000259" key="3">
    <source>
        <dbReference type="Pfam" id="PF15743"/>
    </source>
</evidence>
<accession>A0A3Q3ACY6</accession>
<dbReference type="InterPro" id="IPR031478">
    <property type="entry name" value="SPATA1_C"/>
</dbReference>
<feature type="coiled-coil region" evidence="1">
    <location>
        <begin position="183"/>
        <end position="210"/>
    </location>
</feature>
<feature type="compositionally biased region" description="Basic and acidic residues" evidence="2">
    <location>
        <begin position="346"/>
        <end position="356"/>
    </location>
</feature>
<keyword evidence="1" id="KW-0175">Coiled coil</keyword>
<feature type="region of interest" description="Disordered" evidence="2">
    <location>
        <begin position="90"/>
        <end position="153"/>
    </location>
</feature>
<evidence type="ECO:0000256" key="1">
    <source>
        <dbReference type="SAM" id="Coils"/>
    </source>
</evidence>
<feature type="compositionally biased region" description="Polar residues" evidence="2">
    <location>
        <begin position="332"/>
        <end position="345"/>
    </location>
</feature>
<reference evidence="4" key="1">
    <citation type="submission" date="2025-08" db="UniProtKB">
        <authorList>
            <consortium name="Ensembl"/>
        </authorList>
    </citation>
    <scope>IDENTIFICATION</scope>
</reference>
<feature type="domain" description="Spermatogenesis-associated protein 1 C-terminal" evidence="3">
    <location>
        <begin position="188"/>
        <end position="333"/>
    </location>
</feature>